<dbReference type="PANTHER" id="PTHR31541">
    <property type="entry name" value="B3 DOMAIN PLANT PROTEIN-RELATED"/>
    <property type="match status" value="1"/>
</dbReference>
<feature type="region of interest" description="Disordered" evidence="6">
    <location>
        <begin position="25"/>
        <end position="45"/>
    </location>
</feature>
<dbReference type="Gene3D" id="2.40.330.10">
    <property type="entry name" value="DNA-binding pseudobarrel domain"/>
    <property type="match status" value="1"/>
</dbReference>
<evidence type="ECO:0008006" key="9">
    <source>
        <dbReference type="Google" id="ProtNLM"/>
    </source>
</evidence>
<evidence type="ECO:0000256" key="4">
    <source>
        <dbReference type="ARBA" id="ARBA00023163"/>
    </source>
</evidence>
<feature type="compositionally biased region" description="Acidic residues" evidence="6">
    <location>
        <begin position="390"/>
        <end position="406"/>
    </location>
</feature>
<dbReference type="GO" id="GO:0005634">
    <property type="term" value="C:nucleus"/>
    <property type="evidence" value="ECO:0007669"/>
    <property type="project" value="UniProtKB-SubCell"/>
</dbReference>
<dbReference type="Proteomes" id="UP001314170">
    <property type="component" value="Unassembled WGS sequence"/>
</dbReference>
<dbReference type="PANTHER" id="PTHR31541:SF60">
    <property type="entry name" value="TF-B3 DOMAIN-CONTAINING PROTEIN"/>
    <property type="match status" value="1"/>
</dbReference>
<evidence type="ECO:0000256" key="5">
    <source>
        <dbReference type="ARBA" id="ARBA00023242"/>
    </source>
</evidence>
<keyword evidence="3" id="KW-0238">DNA-binding</keyword>
<name>A0AAV1RYH0_9ROSI</name>
<comment type="subcellular location">
    <subcellularLocation>
        <location evidence="1">Nucleus</location>
    </subcellularLocation>
</comment>
<keyword evidence="8" id="KW-1185">Reference proteome</keyword>
<evidence type="ECO:0000256" key="6">
    <source>
        <dbReference type="SAM" id="MobiDB-lite"/>
    </source>
</evidence>
<gene>
    <name evidence="7" type="ORF">DCAF_LOCUS16395</name>
</gene>
<evidence type="ECO:0000313" key="7">
    <source>
        <dbReference type="EMBL" id="CAK7341659.1"/>
    </source>
</evidence>
<dbReference type="EMBL" id="CAWUPB010001160">
    <property type="protein sequence ID" value="CAK7341659.1"/>
    <property type="molecule type" value="Genomic_DNA"/>
</dbReference>
<reference evidence="7 8" key="1">
    <citation type="submission" date="2024-01" db="EMBL/GenBank/DDBJ databases">
        <authorList>
            <person name="Waweru B."/>
        </authorList>
    </citation>
    <scope>NUCLEOTIDE SEQUENCE [LARGE SCALE GENOMIC DNA]</scope>
</reference>
<dbReference type="GO" id="GO:0003677">
    <property type="term" value="F:DNA binding"/>
    <property type="evidence" value="ECO:0007669"/>
    <property type="project" value="UniProtKB-KW"/>
</dbReference>
<keyword evidence="5" id="KW-0539">Nucleus</keyword>
<accession>A0AAV1RYH0</accession>
<evidence type="ECO:0000256" key="3">
    <source>
        <dbReference type="ARBA" id="ARBA00023125"/>
    </source>
</evidence>
<sequence length="406" mass="45911">MEGLHLLADVAIADYQLHMITHRNQDFDDRNDDDGSTKKKKKRDTEFPDVLVSELSAKGRNCFPLDQVAYKFNDLNLLPDATAASSSLLDDWDYNTTYNAKKNKNPMKPRPKSSVESTSWSLQVSNSNLKLYFKKNNDTLVPSTQTSSNPSFSCHAIDLLEQVAFAYKTSNLWALCDNTIPTKRRSTCSRRPNMSAKYVPTTPIAGTKRGFVEKEAEECQSQNSSNKRRRVTQSLPIKLSNYLATKNGVSDAKLVIIKQLYDTDLNPQHCRLSIPVNQVIDRDFLTPEDRGRLDNREAIDVTLIQPCFEEKPMHLKKWMMNGTGIYVLNKGWNSVIRNRKNGLRLNSKVEIWSFTSNGDLYFALSARDDDIRTAICADSGRSGKSGDLEPTCDDDDESTITIQEDV</sequence>
<evidence type="ECO:0000313" key="8">
    <source>
        <dbReference type="Proteomes" id="UP001314170"/>
    </source>
</evidence>
<dbReference type="InterPro" id="IPR005508">
    <property type="entry name" value="At2g31720-like"/>
</dbReference>
<feature type="region of interest" description="Disordered" evidence="6">
    <location>
        <begin position="380"/>
        <end position="406"/>
    </location>
</feature>
<dbReference type="Pfam" id="PF03754">
    <property type="entry name" value="At2g31720-like"/>
    <property type="match status" value="1"/>
</dbReference>
<feature type="compositionally biased region" description="Basic and acidic residues" evidence="6">
    <location>
        <begin position="25"/>
        <end position="37"/>
    </location>
</feature>
<comment type="caution">
    <text evidence="7">The sequence shown here is derived from an EMBL/GenBank/DDBJ whole genome shotgun (WGS) entry which is preliminary data.</text>
</comment>
<evidence type="ECO:0000256" key="2">
    <source>
        <dbReference type="ARBA" id="ARBA00023015"/>
    </source>
</evidence>
<keyword evidence="4" id="KW-0804">Transcription</keyword>
<proteinExistence type="predicted"/>
<feature type="region of interest" description="Disordered" evidence="6">
    <location>
        <begin position="99"/>
        <end position="119"/>
    </location>
</feature>
<protein>
    <recommendedName>
        <fullName evidence="9">B3 domain-containing protein</fullName>
    </recommendedName>
</protein>
<organism evidence="7 8">
    <name type="scientific">Dovyalis caffra</name>
    <dbReference type="NCBI Taxonomy" id="77055"/>
    <lineage>
        <taxon>Eukaryota</taxon>
        <taxon>Viridiplantae</taxon>
        <taxon>Streptophyta</taxon>
        <taxon>Embryophyta</taxon>
        <taxon>Tracheophyta</taxon>
        <taxon>Spermatophyta</taxon>
        <taxon>Magnoliopsida</taxon>
        <taxon>eudicotyledons</taxon>
        <taxon>Gunneridae</taxon>
        <taxon>Pentapetalae</taxon>
        <taxon>rosids</taxon>
        <taxon>fabids</taxon>
        <taxon>Malpighiales</taxon>
        <taxon>Salicaceae</taxon>
        <taxon>Flacourtieae</taxon>
        <taxon>Dovyalis</taxon>
    </lineage>
</organism>
<feature type="compositionally biased region" description="Basic residues" evidence="6">
    <location>
        <begin position="101"/>
        <end position="111"/>
    </location>
</feature>
<keyword evidence="2" id="KW-0805">Transcription regulation</keyword>
<evidence type="ECO:0000256" key="1">
    <source>
        <dbReference type="ARBA" id="ARBA00004123"/>
    </source>
</evidence>
<dbReference type="AlphaFoldDB" id="A0AAV1RYH0"/>
<dbReference type="SUPFAM" id="SSF101936">
    <property type="entry name" value="DNA-binding pseudobarrel domain"/>
    <property type="match status" value="1"/>
</dbReference>
<dbReference type="InterPro" id="IPR015300">
    <property type="entry name" value="DNA-bd_pseudobarrel_sf"/>
</dbReference>